<feature type="region of interest" description="Disordered" evidence="5">
    <location>
        <begin position="457"/>
        <end position="479"/>
    </location>
</feature>
<dbReference type="RefSeq" id="WP_006294407.1">
    <property type="nucleotide sequence ID" value="NZ_ABXB03000001.1"/>
</dbReference>
<feature type="domain" description="Cas12f1-like TNB" evidence="7">
    <location>
        <begin position="375"/>
        <end position="438"/>
    </location>
</feature>
<dbReference type="EMBL" id="JGYW01000004">
    <property type="protein sequence ID" value="KFI59135.1"/>
    <property type="molecule type" value="Genomic_DNA"/>
</dbReference>
<comment type="similarity">
    <text evidence="1">In the C-terminal section; belongs to the transposase 35 family.</text>
</comment>
<dbReference type="OrthoDB" id="6230307at2"/>
<comment type="caution">
    <text evidence="8">The sequence shown here is derived from an EMBL/GenBank/DDBJ whole genome shotgun (WGS) entry which is preliminary data.</text>
</comment>
<feature type="region of interest" description="Disordered" evidence="5">
    <location>
        <begin position="335"/>
        <end position="355"/>
    </location>
</feature>
<keyword evidence="2" id="KW-0815">Transposition</keyword>
<dbReference type="GO" id="GO:0003677">
    <property type="term" value="F:DNA binding"/>
    <property type="evidence" value="ECO:0007669"/>
    <property type="project" value="UniProtKB-KW"/>
</dbReference>
<dbReference type="AlphaFoldDB" id="D1NT79"/>
<name>D1NT79_9BIFI</name>
<dbReference type="InterPro" id="IPR001959">
    <property type="entry name" value="Transposase"/>
</dbReference>
<keyword evidence="11" id="KW-1185">Reference proteome</keyword>
<dbReference type="Proteomes" id="UP000003656">
    <property type="component" value="Unassembled WGS sequence"/>
</dbReference>
<gene>
    <name evidence="9" type="ORF">BGLCM_0721</name>
    <name evidence="8" type="ORF">BIFGAL_02991</name>
</gene>
<dbReference type="EMBL" id="ABXB03000001">
    <property type="protein sequence ID" value="EFA23881.1"/>
    <property type="molecule type" value="Genomic_DNA"/>
</dbReference>
<feature type="domain" description="Probable transposase IS891/IS1136/IS1341" evidence="6">
    <location>
        <begin position="223"/>
        <end position="337"/>
    </location>
</feature>
<evidence type="ECO:0000256" key="5">
    <source>
        <dbReference type="SAM" id="MobiDB-lite"/>
    </source>
</evidence>
<evidence type="ECO:0000256" key="2">
    <source>
        <dbReference type="ARBA" id="ARBA00022578"/>
    </source>
</evidence>
<evidence type="ECO:0000256" key="1">
    <source>
        <dbReference type="ARBA" id="ARBA00008761"/>
    </source>
</evidence>
<evidence type="ECO:0000259" key="7">
    <source>
        <dbReference type="Pfam" id="PF07282"/>
    </source>
</evidence>
<dbReference type="Proteomes" id="UP000029074">
    <property type="component" value="Unassembled WGS sequence"/>
</dbReference>
<dbReference type="GO" id="GO:0032196">
    <property type="term" value="P:transposition"/>
    <property type="evidence" value="ECO:0007669"/>
    <property type="project" value="UniProtKB-KW"/>
</dbReference>
<sequence>MSQKVVIERVRLRGAAPYLGMCKIDDGGYAPFYSENPDVVMDWLCDAWRCRYNQLRSRRQKWDREKEGLVPVGRDTDMRTDRQVREECSWLAAVPAMVLQSPNRIENTDWWAANKRRKTLKKKGQNPGSMPRFKEKHGKRMFVCWYNNGANARYRQLNKHHGEVVITGQNPGKYKLDGQPCRWELHIRVRVSQRIRAYTSVGVHWDDRTLVFINEPLPVERRVTGAMVGIDRGVKHTLALSDGTFQDLPHKRLKKIDKRIRSLQKSQARRVNMSGKTMKEYRKNPSKTYKRVQKEIGILHRKAHNIINDWQQKTTTRLVRDYDIISMENLQLSDMTKKAKKKEDPNNPKRYLPNGQAAKRGLNRSMRAASLGGISQKLEYKTQLSMTNRLVLINPAYTSQTCSECHYCAKENRKSQADFQCEQCGMSMNADVNAAINILQRGYEHLLGVDDAQRVITEQDTRPANRGKSASARTRKTPT</sequence>
<dbReference type="InterPro" id="IPR010095">
    <property type="entry name" value="Cas12f1-like_TNB"/>
</dbReference>
<evidence type="ECO:0000313" key="10">
    <source>
        <dbReference type="Proteomes" id="UP000003656"/>
    </source>
</evidence>
<dbReference type="Pfam" id="PF07282">
    <property type="entry name" value="Cas12f1-like_TNB"/>
    <property type="match status" value="1"/>
</dbReference>
<evidence type="ECO:0000313" key="9">
    <source>
        <dbReference type="EMBL" id="KFI59135.1"/>
    </source>
</evidence>
<reference evidence="9 11" key="2">
    <citation type="submission" date="2014-03" db="EMBL/GenBank/DDBJ databases">
        <title>Genomics of Bifidobacteria.</title>
        <authorList>
            <person name="Ventura M."/>
            <person name="Milani C."/>
            <person name="Lugli G.A."/>
        </authorList>
    </citation>
    <scope>NUCLEOTIDE SEQUENCE [LARGE SCALE GENOMIC DNA]</scope>
    <source>
        <strain evidence="9 11">LMG 11596</strain>
    </source>
</reference>
<organism evidence="8 10">
    <name type="scientific">Bifidobacterium gallicum DSM 20093 = LMG 11596</name>
    <dbReference type="NCBI Taxonomy" id="561180"/>
    <lineage>
        <taxon>Bacteria</taxon>
        <taxon>Bacillati</taxon>
        <taxon>Actinomycetota</taxon>
        <taxon>Actinomycetes</taxon>
        <taxon>Bifidobacteriales</taxon>
        <taxon>Bifidobacteriaceae</taxon>
        <taxon>Bifidobacterium</taxon>
    </lineage>
</organism>
<evidence type="ECO:0000256" key="3">
    <source>
        <dbReference type="ARBA" id="ARBA00023125"/>
    </source>
</evidence>
<evidence type="ECO:0000313" key="8">
    <source>
        <dbReference type="EMBL" id="EFA23881.1"/>
    </source>
</evidence>
<feature type="compositionally biased region" description="Basic and acidic residues" evidence="5">
    <location>
        <begin position="335"/>
        <end position="347"/>
    </location>
</feature>
<evidence type="ECO:0000256" key="4">
    <source>
        <dbReference type="ARBA" id="ARBA00023172"/>
    </source>
</evidence>
<dbReference type="STRING" id="561180.BIFGAL_02991"/>
<keyword evidence="3" id="KW-0238">DNA-binding</keyword>
<dbReference type="GO" id="GO:0006310">
    <property type="term" value="P:DNA recombination"/>
    <property type="evidence" value="ECO:0007669"/>
    <property type="project" value="UniProtKB-KW"/>
</dbReference>
<dbReference type="NCBIfam" id="NF040570">
    <property type="entry name" value="guided_TnpB"/>
    <property type="match status" value="1"/>
</dbReference>
<dbReference type="Pfam" id="PF01385">
    <property type="entry name" value="OrfB_IS605"/>
    <property type="match status" value="1"/>
</dbReference>
<protein>
    <submittedName>
        <fullName evidence="8 9">Transposase</fullName>
    </submittedName>
</protein>
<accession>D1NT79</accession>
<proteinExistence type="inferred from homology"/>
<dbReference type="eggNOG" id="COG0675">
    <property type="taxonomic scope" value="Bacteria"/>
</dbReference>
<evidence type="ECO:0000313" key="11">
    <source>
        <dbReference type="Proteomes" id="UP000029074"/>
    </source>
</evidence>
<keyword evidence="4" id="KW-0233">DNA recombination</keyword>
<evidence type="ECO:0000259" key="6">
    <source>
        <dbReference type="Pfam" id="PF01385"/>
    </source>
</evidence>
<reference evidence="8 10" key="1">
    <citation type="submission" date="2009-11" db="EMBL/GenBank/DDBJ databases">
        <authorList>
            <person name="Weinstock G."/>
            <person name="Sodergren E."/>
            <person name="Clifton S."/>
            <person name="Fulton L."/>
            <person name="Fulton B."/>
            <person name="Courtney L."/>
            <person name="Fronick C."/>
            <person name="Harrison M."/>
            <person name="Strong C."/>
            <person name="Farmer C."/>
            <person name="Delahaunty K."/>
            <person name="Markovic C."/>
            <person name="Hall O."/>
            <person name="Minx P."/>
            <person name="Tomlinson C."/>
            <person name="Mitreva M."/>
            <person name="Nelson J."/>
            <person name="Hou S."/>
            <person name="Wollam A."/>
            <person name="Pepin K.H."/>
            <person name="Johnson M."/>
            <person name="Bhonagiri V."/>
            <person name="Nash W.E."/>
            <person name="Warren W."/>
            <person name="Chinwalla A."/>
            <person name="Mardis E.R."/>
            <person name="Wilson R.K."/>
        </authorList>
    </citation>
    <scope>NUCLEOTIDE SEQUENCE [LARGE SCALE GENOMIC DNA]</scope>
    <source>
        <strain evidence="8 10">DSM 20093</strain>
    </source>
</reference>